<keyword evidence="2" id="KW-1133">Transmembrane helix</keyword>
<dbReference type="EMBL" id="BMOY01000003">
    <property type="protein sequence ID" value="GGI97292.1"/>
    <property type="molecule type" value="Genomic_DNA"/>
</dbReference>
<evidence type="ECO:0000313" key="4">
    <source>
        <dbReference type="Proteomes" id="UP000637695"/>
    </source>
</evidence>
<feature type="transmembrane region" description="Helical" evidence="2">
    <location>
        <begin position="6"/>
        <end position="28"/>
    </location>
</feature>
<dbReference type="Proteomes" id="UP000637695">
    <property type="component" value="Unassembled WGS sequence"/>
</dbReference>
<reference evidence="3" key="1">
    <citation type="journal article" date="2014" name="Int. J. Syst. Evol. Microbiol.">
        <title>Complete genome sequence of Corynebacterium casei LMG S-19264T (=DSM 44701T), isolated from a smear-ripened cheese.</title>
        <authorList>
            <consortium name="US DOE Joint Genome Institute (JGI-PGF)"/>
            <person name="Walter F."/>
            <person name="Albersmeier A."/>
            <person name="Kalinowski J."/>
            <person name="Ruckert C."/>
        </authorList>
    </citation>
    <scope>NUCLEOTIDE SEQUENCE</scope>
    <source>
        <strain evidence="3">JCM 18487</strain>
    </source>
</reference>
<gene>
    <name evidence="3" type="primary">spoIIGA</name>
    <name evidence="3" type="ORF">GCM10010885_03590</name>
</gene>
<dbReference type="GO" id="GO:0030436">
    <property type="term" value="P:asexual sporulation"/>
    <property type="evidence" value="ECO:0007669"/>
    <property type="project" value="InterPro"/>
</dbReference>
<keyword evidence="2" id="KW-0812">Transmembrane</keyword>
<keyword evidence="4" id="KW-1185">Reference proteome</keyword>
<feature type="transmembrane region" description="Helical" evidence="2">
    <location>
        <begin position="35"/>
        <end position="56"/>
    </location>
</feature>
<dbReference type="GO" id="GO:0006508">
    <property type="term" value="P:proteolysis"/>
    <property type="evidence" value="ECO:0007669"/>
    <property type="project" value="InterPro"/>
</dbReference>
<comment type="caution">
    <text evidence="3">The sequence shown here is derived from an EMBL/GenBank/DDBJ whole genome shotgun (WGS) entry which is preliminary data.</text>
</comment>
<name>A0A917K289_9BACL</name>
<organism evidence="3 4">
    <name type="scientific">Alicyclobacillus cellulosilyticus</name>
    <dbReference type="NCBI Taxonomy" id="1003997"/>
    <lineage>
        <taxon>Bacteria</taxon>
        <taxon>Bacillati</taxon>
        <taxon>Bacillota</taxon>
        <taxon>Bacilli</taxon>
        <taxon>Bacillales</taxon>
        <taxon>Alicyclobacillaceae</taxon>
        <taxon>Alicyclobacillus</taxon>
    </lineage>
</organism>
<proteinExistence type="predicted"/>
<dbReference type="GO" id="GO:0004190">
    <property type="term" value="F:aspartic-type endopeptidase activity"/>
    <property type="evidence" value="ECO:0007669"/>
    <property type="project" value="InterPro"/>
</dbReference>
<feature type="transmembrane region" description="Helical" evidence="2">
    <location>
        <begin position="126"/>
        <end position="148"/>
    </location>
</feature>
<dbReference type="NCBIfam" id="TIGR02854">
    <property type="entry name" value="spore_II_GA"/>
    <property type="match status" value="1"/>
</dbReference>
<feature type="compositionally biased region" description="Basic residues" evidence="1">
    <location>
        <begin position="334"/>
        <end position="345"/>
    </location>
</feature>
<feature type="transmembrane region" description="Helical" evidence="2">
    <location>
        <begin position="91"/>
        <end position="114"/>
    </location>
</feature>
<reference evidence="3" key="2">
    <citation type="submission" date="2020-09" db="EMBL/GenBank/DDBJ databases">
        <authorList>
            <person name="Sun Q."/>
            <person name="Ohkuma M."/>
        </authorList>
    </citation>
    <scope>NUCLEOTIDE SEQUENCE</scope>
    <source>
        <strain evidence="3">JCM 18487</strain>
    </source>
</reference>
<accession>A0A917K289</accession>
<protein>
    <submittedName>
        <fullName evidence="3">Sporulation sigma-E factor-processing peptidase</fullName>
    </submittedName>
</protein>
<keyword evidence="2" id="KW-0472">Membrane</keyword>
<dbReference type="AlphaFoldDB" id="A0A917K289"/>
<feature type="region of interest" description="Disordered" evidence="1">
    <location>
        <begin position="321"/>
        <end position="367"/>
    </location>
</feature>
<evidence type="ECO:0000313" key="3">
    <source>
        <dbReference type="EMBL" id="GGI97292.1"/>
    </source>
</evidence>
<dbReference type="InterPro" id="IPR005081">
    <property type="entry name" value="SpoIIGA"/>
</dbReference>
<evidence type="ECO:0000256" key="1">
    <source>
        <dbReference type="SAM" id="MobiDB-lite"/>
    </source>
</evidence>
<dbReference type="Pfam" id="PF03419">
    <property type="entry name" value="Peptidase_U4"/>
    <property type="match status" value="1"/>
</dbReference>
<sequence>MPVVYIDVVWLVNFAMDAVLLAVTGWILRRTVRPWRVLLGALAGSVYALSVFFPTLSLLTTWPGKAAASLLMVAIALPWRRSLDLARNAAVFYMVSFLCAGAAIAIHFALPAVSVAQGTVVAANRLAFLTSLGSLSLIVACPVAWAGIRLLVRHLRMRAWLQATACTVHVVVAGKEVVFTGLLDTGNRLYDPISRRPVCLVEAEALAPVLPPALAAAETERWLEALSRVDDAAWRRRLAVVPYRGAGGTQQVTVAVRPDEVRITCEGRSVRAGPCLLALHPNGLSLDRHFQAILHTDLIMGDDGIEDAVEQHEDDVAPALATDVDSSAAEARGRQRRGLLRRRGRSAAAAPDPGGGGVSPQPPAGRR</sequence>
<feature type="transmembrane region" description="Helical" evidence="2">
    <location>
        <begin position="62"/>
        <end position="79"/>
    </location>
</feature>
<evidence type="ECO:0000256" key="2">
    <source>
        <dbReference type="SAM" id="Phobius"/>
    </source>
</evidence>